<sequence>MRMLLLLLRKIHKLRVIAIRRVNNGYLVNLMSWQTFKDEKKLVLQVTPLVTFASSSYVTKGYITIDLQVGQIRTPTTFHVIDVDVSYHLLLGRLIIHHNYVVPSTMLNV</sequence>
<proteinExistence type="predicted"/>
<dbReference type="PANTHER" id="PTHR33240:SF15">
    <property type="entry name" value="GAG-PRO-LIKE PROTEIN"/>
    <property type="match status" value="1"/>
</dbReference>
<evidence type="ECO:0000313" key="1">
    <source>
        <dbReference type="EMBL" id="PON49759.1"/>
    </source>
</evidence>
<gene>
    <name evidence="1" type="ORF">PanWU01x14_227950</name>
</gene>
<accession>A0A2P5BLS4</accession>
<organism evidence="1 2">
    <name type="scientific">Parasponia andersonii</name>
    <name type="common">Sponia andersonii</name>
    <dbReference type="NCBI Taxonomy" id="3476"/>
    <lineage>
        <taxon>Eukaryota</taxon>
        <taxon>Viridiplantae</taxon>
        <taxon>Streptophyta</taxon>
        <taxon>Embryophyta</taxon>
        <taxon>Tracheophyta</taxon>
        <taxon>Spermatophyta</taxon>
        <taxon>Magnoliopsida</taxon>
        <taxon>eudicotyledons</taxon>
        <taxon>Gunneridae</taxon>
        <taxon>Pentapetalae</taxon>
        <taxon>rosids</taxon>
        <taxon>fabids</taxon>
        <taxon>Rosales</taxon>
        <taxon>Cannabaceae</taxon>
        <taxon>Parasponia</taxon>
    </lineage>
</organism>
<dbReference type="Proteomes" id="UP000237105">
    <property type="component" value="Unassembled WGS sequence"/>
</dbReference>
<comment type="caution">
    <text evidence="1">The sequence shown here is derived from an EMBL/GenBank/DDBJ whole genome shotgun (WGS) entry which is preliminary data.</text>
</comment>
<dbReference type="EMBL" id="JXTB01000255">
    <property type="protein sequence ID" value="PON49759.1"/>
    <property type="molecule type" value="Genomic_DNA"/>
</dbReference>
<evidence type="ECO:0000313" key="2">
    <source>
        <dbReference type="Proteomes" id="UP000237105"/>
    </source>
</evidence>
<protein>
    <submittedName>
        <fullName evidence="1">Uncharacterized protein</fullName>
    </submittedName>
</protein>
<dbReference type="AlphaFoldDB" id="A0A2P5BLS4"/>
<keyword evidence="2" id="KW-1185">Reference proteome</keyword>
<reference evidence="2" key="1">
    <citation type="submission" date="2016-06" db="EMBL/GenBank/DDBJ databases">
        <title>Parallel loss of symbiosis genes in relatives of nitrogen-fixing non-legume Parasponia.</title>
        <authorList>
            <person name="Van Velzen R."/>
            <person name="Holmer R."/>
            <person name="Bu F."/>
            <person name="Rutten L."/>
            <person name="Van Zeijl A."/>
            <person name="Liu W."/>
            <person name="Santuari L."/>
            <person name="Cao Q."/>
            <person name="Sharma T."/>
            <person name="Shen D."/>
            <person name="Roswanjaya Y."/>
            <person name="Wardhani T."/>
            <person name="Kalhor M.S."/>
            <person name="Jansen J."/>
            <person name="Van den Hoogen J."/>
            <person name="Gungor B."/>
            <person name="Hartog M."/>
            <person name="Hontelez J."/>
            <person name="Verver J."/>
            <person name="Yang W.-C."/>
            <person name="Schijlen E."/>
            <person name="Repin R."/>
            <person name="Schilthuizen M."/>
            <person name="Schranz E."/>
            <person name="Heidstra R."/>
            <person name="Miyata K."/>
            <person name="Fedorova E."/>
            <person name="Kohlen W."/>
            <person name="Bisseling T."/>
            <person name="Smit S."/>
            <person name="Geurts R."/>
        </authorList>
    </citation>
    <scope>NUCLEOTIDE SEQUENCE [LARGE SCALE GENOMIC DNA]</scope>
    <source>
        <strain evidence="2">cv. WU1-14</strain>
    </source>
</reference>
<name>A0A2P5BLS4_PARAD</name>
<dbReference type="OrthoDB" id="1698455at2759"/>
<dbReference type="PANTHER" id="PTHR33240">
    <property type="entry name" value="OS08G0508500 PROTEIN"/>
    <property type="match status" value="1"/>
</dbReference>